<gene>
    <name evidence="2" type="ORF">FB559_7528</name>
</gene>
<evidence type="ECO:0008006" key="4">
    <source>
        <dbReference type="Google" id="ProtNLM"/>
    </source>
</evidence>
<accession>A0A543BZI1</accession>
<dbReference type="OrthoDB" id="4515621at2"/>
<feature type="transmembrane region" description="Helical" evidence="1">
    <location>
        <begin position="331"/>
        <end position="355"/>
    </location>
</feature>
<sequence length="422" mass="46877">MTQPELPLARNDSAVRLHSLRSRQDGQEWIIGRAETGTFIAIPQIGMQVIEGIQHGRPLDDIRQDIESRSEQSVDVVAFVNQLVDLGFVAAVDDHDVGQPPPQKPSLPWLRPRHVRWTLSPILAALMATVVIASLGVIAWDPGVFPSYREMFWTDHESLILLSQALVAWALILVHEMGHLATARAADVPAHIRLGTRLQFLVAQTDVSGIWTAPRRHRFTVYGAGMAIDLTIASLAILAIKTLQVMGIDAPSALPIIVLMISSMLPLQFLVFMRTDVYFLLQDLARCRNLYADGSAYVRDVAARLTRRRGESGSPAILRLPRHEQVAVRCYAVLLVLGTSVCLLVVSAITIPTYIRLIADSIHTFLVTESMGAAAEAAVVILIVAGFQVVWISAWWRRHGERVRQWFRRTGPHTRMTRTSPS</sequence>
<dbReference type="RefSeq" id="WP_141962295.1">
    <property type="nucleotide sequence ID" value="NZ_VFOZ01000002.1"/>
</dbReference>
<keyword evidence="1" id="KW-1133">Transmembrane helix</keyword>
<evidence type="ECO:0000313" key="3">
    <source>
        <dbReference type="Proteomes" id="UP000316096"/>
    </source>
</evidence>
<keyword evidence="1" id="KW-0472">Membrane</keyword>
<proteinExistence type="predicted"/>
<keyword evidence="1" id="KW-0812">Transmembrane</keyword>
<comment type="caution">
    <text evidence="2">The sequence shown here is derived from an EMBL/GenBank/DDBJ whole genome shotgun (WGS) entry which is preliminary data.</text>
</comment>
<dbReference type="EMBL" id="VFOZ01000002">
    <property type="protein sequence ID" value="TQL90234.1"/>
    <property type="molecule type" value="Genomic_DNA"/>
</dbReference>
<evidence type="ECO:0000256" key="1">
    <source>
        <dbReference type="SAM" id="Phobius"/>
    </source>
</evidence>
<feature type="transmembrane region" description="Helical" evidence="1">
    <location>
        <begin position="117"/>
        <end position="138"/>
    </location>
</feature>
<protein>
    <recommendedName>
        <fullName evidence="4">Peptide zinc metalloprotease protein</fullName>
    </recommendedName>
</protein>
<dbReference type="Proteomes" id="UP000316096">
    <property type="component" value="Unassembled WGS sequence"/>
</dbReference>
<feature type="transmembrane region" description="Helical" evidence="1">
    <location>
        <begin position="158"/>
        <end position="174"/>
    </location>
</feature>
<feature type="transmembrane region" description="Helical" evidence="1">
    <location>
        <begin position="219"/>
        <end position="240"/>
    </location>
</feature>
<organism evidence="2 3">
    <name type="scientific">Actinoallomurus bryophytorum</name>
    <dbReference type="NCBI Taxonomy" id="1490222"/>
    <lineage>
        <taxon>Bacteria</taxon>
        <taxon>Bacillati</taxon>
        <taxon>Actinomycetota</taxon>
        <taxon>Actinomycetes</taxon>
        <taxon>Streptosporangiales</taxon>
        <taxon>Thermomonosporaceae</taxon>
        <taxon>Actinoallomurus</taxon>
    </lineage>
</organism>
<name>A0A543BZI1_9ACTN</name>
<feature type="transmembrane region" description="Helical" evidence="1">
    <location>
        <begin position="252"/>
        <end position="272"/>
    </location>
</feature>
<dbReference type="AlphaFoldDB" id="A0A543BZI1"/>
<feature type="transmembrane region" description="Helical" evidence="1">
    <location>
        <begin position="375"/>
        <end position="396"/>
    </location>
</feature>
<reference evidence="2 3" key="1">
    <citation type="submission" date="2019-06" db="EMBL/GenBank/DDBJ databases">
        <title>Sequencing the genomes of 1000 actinobacteria strains.</title>
        <authorList>
            <person name="Klenk H.-P."/>
        </authorList>
    </citation>
    <scope>NUCLEOTIDE SEQUENCE [LARGE SCALE GENOMIC DNA]</scope>
    <source>
        <strain evidence="2 3">DSM 102200</strain>
    </source>
</reference>
<keyword evidence="3" id="KW-1185">Reference proteome</keyword>
<evidence type="ECO:0000313" key="2">
    <source>
        <dbReference type="EMBL" id="TQL90234.1"/>
    </source>
</evidence>